<dbReference type="PANTHER" id="PTHR19384:SF17">
    <property type="entry name" value="NADPH--CYTOCHROME P450 REDUCTASE"/>
    <property type="match status" value="1"/>
</dbReference>
<organism evidence="4 5">
    <name type="scientific">Macrostomum lignano</name>
    <dbReference type="NCBI Taxonomy" id="282301"/>
    <lineage>
        <taxon>Eukaryota</taxon>
        <taxon>Metazoa</taxon>
        <taxon>Spiralia</taxon>
        <taxon>Lophotrochozoa</taxon>
        <taxon>Platyhelminthes</taxon>
        <taxon>Rhabditophora</taxon>
        <taxon>Macrostomorpha</taxon>
        <taxon>Macrostomida</taxon>
        <taxon>Macrostomidae</taxon>
        <taxon>Macrostomum</taxon>
    </lineage>
</organism>
<dbReference type="GO" id="GO:0050660">
    <property type="term" value="F:flavin adenine dinucleotide binding"/>
    <property type="evidence" value="ECO:0007669"/>
    <property type="project" value="TreeGrafter"/>
</dbReference>
<dbReference type="GO" id="GO:0003958">
    <property type="term" value="F:NADPH-hemoprotein reductase activity"/>
    <property type="evidence" value="ECO:0007669"/>
    <property type="project" value="UniProtKB-EC"/>
</dbReference>
<dbReference type="InterPro" id="IPR039261">
    <property type="entry name" value="FNR_nucleotide-bd"/>
</dbReference>
<dbReference type="Gene3D" id="3.40.50.80">
    <property type="entry name" value="Nucleotide-binding domain of ferredoxin-NADP reductase (FNR) module"/>
    <property type="match status" value="1"/>
</dbReference>
<dbReference type="WBParaSite" id="maker-unitig_19718-snap-gene-0.2-mRNA-1">
    <property type="protein sequence ID" value="maker-unitig_19718-snap-gene-0.2-mRNA-1"/>
    <property type="gene ID" value="maker-unitig_19718-snap-gene-0.2"/>
</dbReference>
<dbReference type="InterPro" id="IPR017938">
    <property type="entry name" value="Riboflavin_synthase-like_b-brl"/>
</dbReference>
<dbReference type="GO" id="GO:0009725">
    <property type="term" value="P:response to hormone"/>
    <property type="evidence" value="ECO:0007669"/>
    <property type="project" value="TreeGrafter"/>
</dbReference>
<dbReference type="SUPFAM" id="SSF63380">
    <property type="entry name" value="Riboflavin synthase domain-like"/>
    <property type="match status" value="1"/>
</dbReference>
<reference evidence="5" key="1">
    <citation type="submission" date="2016-11" db="UniProtKB">
        <authorList>
            <consortium name="WormBaseParasite"/>
        </authorList>
    </citation>
    <scope>IDENTIFICATION</scope>
</reference>
<feature type="region of interest" description="Disordered" evidence="3">
    <location>
        <begin position="89"/>
        <end position="110"/>
    </location>
</feature>
<evidence type="ECO:0000256" key="3">
    <source>
        <dbReference type="SAM" id="MobiDB-lite"/>
    </source>
</evidence>
<evidence type="ECO:0000256" key="2">
    <source>
        <dbReference type="ARBA" id="ARBA00023797"/>
    </source>
</evidence>
<dbReference type="GO" id="GO:0005829">
    <property type="term" value="C:cytosol"/>
    <property type="evidence" value="ECO:0007669"/>
    <property type="project" value="TreeGrafter"/>
</dbReference>
<evidence type="ECO:0000313" key="5">
    <source>
        <dbReference type="WBParaSite" id="maker-unitig_19718-snap-gene-0.2-mRNA-1"/>
    </source>
</evidence>
<protein>
    <recommendedName>
        <fullName evidence="2">NADPH--hemoprotein reductase</fullName>
        <ecNumber evidence="2">1.6.2.4</ecNumber>
    </recommendedName>
</protein>
<keyword evidence="1" id="KW-0285">Flavoprotein</keyword>
<evidence type="ECO:0000313" key="4">
    <source>
        <dbReference type="Proteomes" id="UP000095280"/>
    </source>
</evidence>
<dbReference type="AlphaFoldDB" id="A0A1I8F409"/>
<sequence>MLKDCDRNELDLTGVNYCLTRKSKNSAPKRIYELGLGDDDANIEEDFNNWKEGMWRRPVSSWEVSAESAQDIKYRQYQPVVNHEPALCRQKSSTKREDLPLQRQRPPFDAKNPYMAARHLQNRELHTGGDRSCLHWSWTLAILRIRYESGDHRTVLTSWANALQCDLDQPFSLNNVDDDSTKKHPRGIAPNGQRMNRNRTQALYHDWIISARRHIVAVLEDLDSVKPPPDHLLAYIQHSQLPEAAHPKSVHVCAAVVALITTFDKSSCTRRCYWRIRDKPASCQCTFAAASSPCRTSTRTPVIMVGPGHREREWAKDQGKPVGKTILYTGCRNRTLITSILKSWRLGKIKVLLLNLQVAFSRDQGEKVYVQHLMRRDENSRENLGGAGVGRSLLRVRRRQAHMARDVMRALEEIVEKHGGKSRQEARRTTSRSCLIKVGTAPMCGADLAGAGQHSVSIKTTALSRMSHQLCTPLQVFGPEHRECSLQASGSLSQLLLNISGSLQSEVQLHLQLAESRVATIQAVDGAPAAAVGAATNARSLRLRLLAVASTRSRRRNVQPSTAVKGVVVAADVVVAVFVVGDGALPGSAPPVPPPPSTPPPISAAAGVHGGALVAAQAEAARYVVADQNAKVSPGRWQRRSRPAGSGTDHLPGVSCPTLHCEAQLAAFSISLSFPFLTEVLEAQRSVFAALGWLPVSPLAVRARSTLCVSRMICLSALLSATSSPSVWADRYEQQQERQADCRVKDIAEESRISLESMDVTKEVKDIVEGRSRIIAEGVKDIVEESRISFEESRI</sequence>
<accession>A0A1I8F409</accession>
<name>A0A1I8F409_9PLAT</name>
<dbReference type="Gene3D" id="2.40.30.10">
    <property type="entry name" value="Translation factors"/>
    <property type="match status" value="1"/>
</dbReference>
<keyword evidence="4" id="KW-1185">Reference proteome</keyword>
<feature type="region of interest" description="Disordered" evidence="3">
    <location>
        <begin position="174"/>
        <end position="194"/>
    </location>
</feature>
<dbReference type="PANTHER" id="PTHR19384">
    <property type="entry name" value="NITRIC OXIDE SYNTHASE-RELATED"/>
    <property type="match status" value="1"/>
</dbReference>
<proteinExistence type="predicted"/>
<dbReference type="EC" id="1.6.2.4" evidence="2"/>
<evidence type="ECO:0000256" key="1">
    <source>
        <dbReference type="ARBA" id="ARBA00022630"/>
    </source>
</evidence>
<dbReference type="SUPFAM" id="SSF52343">
    <property type="entry name" value="Ferredoxin reductase-like, C-terminal NADP-linked domain"/>
    <property type="match status" value="1"/>
</dbReference>
<dbReference type="Proteomes" id="UP000095280">
    <property type="component" value="Unplaced"/>
</dbReference>
<dbReference type="GO" id="GO:0010181">
    <property type="term" value="F:FMN binding"/>
    <property type="evidence" value="ECO:0007669"/>
    <property type="project" value="TreeGrafter"/>
</dbReference>